<dbReference type="InterPro" id="IPR035983">
    <property type="entry name" value="Hect_E3_ubiquitin_ligase"/>
</dbReference>
<evidence type="ECO:0000259" key="8">
    <source>
        <dbReference type="PROSITE" id="PS50237"/>
    </source>
</evidence>
<dbReference type="GeneID" id="6758769"/>
<evidence type="ECO:0000256" key="7">
    <source>
        <dbReference type="PROSITE-ProRule" id="PRU00104"/>
    </source>
</evidence>
<dbReference type="Pfam" id="PF00632">
    <property type="entry name" value="HECT"/>
    <property type="match status" value="1"/>
</dbReference>
<dbReference type="eggNOG" id="KOG0941">
    <property type="taxonomic scope" value="Eukaryota"/>
</dbReference>
<dbReference type="EC" id="2.3.2.26" evidence="3"/>
<keyword evidence="6 7" id="KW-0833">Ubl conjugation pathway</keyword>
<evidence type="ECO:0000256" key="6">
    <source>
        <dbReference type="ARBA" id="ARBA00022786"/>
    </source>
</evidence>
<dbReference type="GO" id="GO:2000058">
    <property type="term" value="P:regulation of ubiquitin-dependent protein catabolic process"/>
    <property type="evidence" value="ECO:0000318"/>
    <property type="project" value="GO_Central"/>
</dbReference>
<evidence type="ECO:0000256" key="2">
    <source>
        <dbReference type="ARBA" id="ARBA00004496"/>
    </source>
</evidence>
<dbReference type="PhylomeDB" id="B3SBA4"/>
<evidence type="ECO:0000256" key="3">
    <source>
        <dbReference type="ARBA" id="ARBA00012485"/>
    </source>
</evidence>
<evidence type="ECO:0000256" key="4">
    <source>
        <dbReference type="ARBA" id="ARBA00022490"/>
    </source>
</evidence>
<accession>B3SBA4</accession>
<dbReference type="FunFam" id="3.30.2410.10:FF:000003">
    <property type="entry name" value="probable E3 ubiquitin-protein ligase HERC4 isoform X1"/>
    <property type="match status" value="1"/>
</dbReference>
<comment type="subcellular location">
    <subcellularLocation>
        <location evidence="2">Cytoplasm</location>
    </subcellularLocation>
</comment>
<keyword evidence="10" id="KW-1185">Reference proteome</keyword>
<dbReference type="CDD" id="cd00078">
    <property type="entry name" value="HECTc"/>
    <property type="match status" value="1"/>
</dbReference>
<dbReference type="GO" id="GO:0005829">
    <property type="term" value="C:cytosol"/>
    <property type="evidence" value="ECO:0000318"/>
    <property type="project" value="GO_Central"/>
</dbReference>
<dbReference type="GO" id="GO:0000209">
    <property type="term" value="P:protein polyubiquitination"/>
    <property type="evidence" value="ECO:0000318"/>
    <property type="project" value="GO_Central"/>
</dbReference>
<dbReference type="OrthoDB" id="5981550at2759"/>
<dbReference type="Proteomes" id="UP000009022">
    <property type="component" value="Unassembled WGS sequence"/>
</dbReference>
<evidence type="ECO:0000256" key="1">
    <source>
        <dbReference type="ARBA" id="ARBA00000885"/>
    </source>
</evidence>
<dbReference type="OMA" id="GDCTNEF"/>
<evidence type="ECO:0000256" key="5">
    <source>
        <dbReference type="ARBA" id="ARBA00022679"/>
    </source>
</evidence>
<dbReference type="SMART" id="SM00119">
    <property type="entry name" value="HECTc"/>
    <property type="match status" value="1"/>
</dbReference>
<keyword evidence="5" id="KW-0808">Transferase</keyword>
<evidence type="ECO:0000313" key="9">
    <source>
        <dbReference type="EMBL" id="EDV19966.1"/>
    </source>
</evidence>
<dbReference type="InterPro" id="IPR044611">
    <property type="entry name" value="E3A/B/C-like"/>
</dbReference>
<dbReference type="FunCoup" id="B3SBA4">
    <property type="interactions" value="2292"/>
</dbReference>
<comment type="catalytic activity">
    <reaction evidence="1">
        <text>S-ubiquitinyl-[E2 ubiquitin-conjugating enzyme]-L-cysteine + [acceptor protein]-L-lysine = [E2 ubiquitin-conjugating enzyme]-L-cysteine + N(6)-ubiquitinyl-[acceptor protein]-L-lysine.</text>
        <dbReference type="EC" id="2.3.2.26"/>
    </reaction>
</comment>
<dbReference type="InterPro" id="IPR000569">
    <property type="entry name" value="HECT_dom"/>
</dbReference>
<dbReference type="GO" id="GO:0061630">
    <property type="term" value="F:ubiquitin protein ligase activity"/>
    <property type="evidence" value="ECO:0000318"/>
    <property type="project" value="GO_Central"/>
</dbReference>
<dbReference type="PANTHER" id="PTHR45700:SF8">
    <property type="entry name" value="HECT-TYPE E3 UBIQUITIN TRANSFERASE"/>
    <property type="match status" value="1"/>
</dbReference>
<keyword evidence="4" id="KW-0963">Cytoplasm</keyword>
<dbReference type="PROSITE" id="PS50237">
    <property type="entry name" value="HECT"/>
    <property type="match status" value="1"/>
</dbReference>
<sequence>MSIIIIVYENPQLQSPEYFENVLPRLCQLVRSLSLPAKAELVRFWAKFNESQMLQLVISLQQYLTCTVVNILACSDTDILTSIDISLSNILYNLDMLYLANCLGGITRQSNLAHSEIVTNQASTTANADARSDQVGVFMRTVGGLRRKQDIRHHELQRLLNIDPAICRRPIVTFSAFYNEALSDAIDPRYDYRRFTVNDICLLDFPCVIMPFNKTQYLSLDCRLRQNDEIGAAIILSLLNRDVPNPFLIIRVRRDHLIEDALWQLEHVSDDNPSALLKQLRIKFVGEEGVDDGGLSKEFFVLINQEIFNPEYAMFRYNEKAGTYWFTPDSYETDAQYKLVGILVGLAIYNGIILDVTFPMALYRKLYGQKLILEDLSDCFPEIWQSLVNLLNYEGDVENDFMYTFKISYTNVFGDAVTVDLVENGGEISVNKNNREEFIRLYTEFLLTNSVKNQFDAFKKGFNMVTEDSLLKYLFRPDEVDMLVCGSKCLDFHELERVTYYDGGLTKDSTLVKDLWEVVHSFDEESKRKFLKFTTGSDRVPVGGLSKIMFRVIKNGDDSTRLPTSHTCFNVLMLCNYSSKAKLKERLLYAINNGNAGFGLS</sequence>
<dbReference type="STRING" id="10228.B3SBA4"/>
<dbReference type="KEGG" id="tad:TRIADDRAFT_32725"/>
<protein>
    <recommendedName>
        <fullName evidence="3">HECT-type E3 ubiquitin transferase</fullName>
        <ecNumber evidence="3">2.3.2.26</ecNumber>
    </recommendedName>
</protein>
<dbReference type="EMBL" id="DS985264">
    <property type="protein sequence ID" value="EDV19966.1"/>
    <property type="molecule type" value="Genomic_DNA"/>
</dbReference>
<proteinExistence type="predicted"/>
<dbReference type="Gene3D" id="3.30.2410.10">
    <property type="entry name" value="Hect, E3 ligase catalytic domain"/>
    <property type="match status" value="1"/>
</dbReference>
<dbReference type="InParanoid" id="B3SBA4"/>
<reference evidence="9 10" key="1">
    <citation type="journal article" date="2008" name="Nature">
        <title>The Trichoplax genome and the nature of placozoans.</title>
        <authorList>
            <person name="Srivastava M."/>
            <person name="Begovic E."/>
            <person name="Chapman J."/>
            <person name="Putnam N.H."/>
            <person name="Hellsten U."/>
            <person name="Kawashima T."/>
            <person name="Kuo A."/>
            <person name="Mitros T."/>
            <person name="Salamov A."/>
            <person name="Carpenter M.L."/>
            <person name="Signorovitch A.Y."/>
            <person name="Moreno M.A."/>
            <person name="Kamm K."/>
            <person name="Grimwood J."/>
            <person name="Schmutz J."/>
            <person name="Shapiro H."/>
            <person name="Grigoriev I.V."/>
            <person name="Buss L.W."/>
            <person name="Schierwater B."/>
            <person name="Dellaporta S.L."/>
            <person name="Rokhsar D.S."/>
        </authorList>
    </citation>
    <scope>NUCLEOTIDE SEQUENCE [LARGE SCALE GENOMIC DNA]</scope>
    <source>
        <strain evidence="9 10">Grell-BS-1999</strain>
    </source>
</reference>
<dbReference type="AlphaFoldDB" id="B3SBA4"/>
<dbReference type="PANTHER" id="PTHR45700">
    <property type="entry name" value="UBIQUITIN-PROTEIN LIGASE E3C"/>
    <property type="match status" value="1"/>
</dbReference>
<evidence type="ECO:0000313" key="10">
    <source>
        <dbReference type="Proteomes" id="UP000009022"/>
    </source>
</evidence>
<organism evidence="9 10">
    <name type="scientific">Trichoplax adhaerens</name>
    <name type="common">Trichoplax reptans</name>
    <dbReference type="NCBI Taxonomy" id="10228"/>
    <lineage>
        <taxon>Eukaryota</taxon>
        <taxon>Metazoa</taxon>
        <taxon>Placozoa</taxon>
        <taxon>Uniplacotomia</taxon>
        <taxon>Trichoplacea</taxon>
        <taxon>Trichoplacidae</taxon>
        <taxon>Trichoplax</taxon>
    </lineage>
</organism>
<dbReference type="Gene3D" id="3.30.2160.10">
    <property type="entry name" value="Hect, E3 ligase catalytic domain"/>
    <property type="match status" value="1"/>
</dbReference>
<dbReference type="FunFam" id="3.30.2160.10:FF:000004">
    <property type="entry name" value="probable E3 ubiquitin-protein ligase HERC4 isoform X1"/>
    <property type="match status" value="1"/>
</dbReference>
<dbReference type="CTD" id="6758769"/>
<feature type="active site" description="Glycyl thioester intermediate" evidence="7">
    <location>
        <position position="568"/>
    </location>
</feature>
<dbReference type="HOGENOM" id="CLU_002173_5_4_1"/>
<dbReference type="SUPFAM" id="SSF56204">
    <property type="entry name" value="Hect, E3 ligase catalytic domain"/>
    <property type="match status" value="1"/>
</dbReference>
<dbReference type="Gene3D" id="3.90.1750.10">
    <property type="entry name" value="Hect, E3 ligase catalytic domains"/>
    <property type="match status" value="1"/>
</dbReference>
<name>B3SBA4_TRIAD</name>
<gene>
    <name evidence="9" type="ORF">TRIADDRAFT_32725</name>
</gene>
<feature type="domain" description="HECT" evidence="8">
    <location>
        <begin position="272"/>
        <end position="601"/>
    </location>
</feature>
<dbReference type="RefSeq" id="XP_002117556.1">
    <property type="nucleotide sequence ID" value="XM_002117520.1"/>
</dbReference>